<dbReference type="InterPro" id="IPR023115">
    <property type="entry name" value="TIF_IF2_dom3"/>
</dbReference>
<dbReference type="CDD" id="cd03692">
    <property type="entry name" value="mtIF2_IVc"/>
    <property type="match status" value="1"/>
</dbReference>
<dbReference type="HAMAP" id="MF_00100_B">
    <property type="entry name" value="IF_2_B"/>
    <property type="match status" value="1"/>
</dbReference>
<evidence type="ECO:0000256" key="6">
    <source>
        <dbReference type="ARBA" id="ARBA00022917"/>
    </source>
</evidence>
<feature type="coiled-coil region" evidence="10">
    <location>
        <begin position="105"/>
        <end position="141"/>
    </location>
</feature>
<dbReference type="Pfam" id="PF08364">
    <property type="entry name" value="IF2_assoc"/>
    <property type="match status" value="1"/>
</dbReference>
<dbReference type="InterPro" id="IPR000178">
    <property type="entry name" value="TF_IF2_bacterial-like"/>
</dbReference>
<keyword evidence="5 8" id="KW-0547">Nucleotide-binding</keyword>
<dbReference type="SUPFAM" id="SSF46955">
    <property type="entry name" value="Putative DNA-binding domain"/>
    <property type="match status" value="1"/>
</dbReference>
<dbReference type="PROSITE" id="PS51722">
    <property type="entry name" value="G_TR_2"/>
    <property type="match status" value="1"/>
</dbReference>
<dbReference type="Gene3D" id="2.40.30.10">
    <property type="entry name" value="Translation factors"/>
    <property type="match status" value="2"/>
</dbReference>
<dbReference type="SUPFAM" id="SSF52540">
    <property type="entry name" value="P-loop containing nucleoside triphosphate hydrolases"/>
    <property type="match status" value="1"/>
</dbReference>
<dbReference type="GO" id="GO:0003743">
    <property type="term" value="F:translation initiation factor activity"/>
    <property type="evidence" value="ECO:0007669"/>
    <property type="project" value="UniProtKB-KW"/>
</dbReference>
<dbReference type="CDD" id="cd03702">
    <property type="entry name" value="IF2_mtIF2_II"/>
    <property type="match status" value="1"/>
</dbReference>
<feature type="binding site" evidence="8">
    <location>
        <begin position="441"/>
        <end position="444"/>
    </location>
    <ligand>
        <name>GTP</name>
        <dbReference type="ChEBI" id="CHEBI:37565"/>
    </ligand>
</feature>
<dbReference type="InterPro" id="IPR009000">
    <property type="entry name" value="Transl_B-barrel_sf"/>
</dbReference>
<comment type="similarity">
    <text evidence="1 8 9">Belongs to the TRAFAC class translation factor GTPase superfamily. Classic translation factor GTPase family. IF-2 subfamily.</text>
</comment>
<dbReference type="InterPro" id="IPR027417">
    <property type="entry name" value="P-loop_NTPase"/>
</dbReference>
<evidence type="ECO:0000256" key="10">
    <source>
        <dbReference type="SAM" id="Coils"/>
    </source>
</evidence>
<dbReference type="InterPro" id="IPR015760">
    <property type="entry name" value="TIF_IF2"/>
</dbReference>
<dbReference type="InterPro" id="IPR006847">
    <property type="entry name" value="IF2_N"/>
</dbReference>
<dbReference type="EMBL" id="LZEU01000001">
    <property type="protein sequence ID" value="MBC9249436.1"/>
    <property type="molecule type" value="Genomic_DNA"/>
</dbReference>
<dbReference type="InterPro" id="IPR005225">
    <property type="entry name" value="Small_GTP-bd"/>
</dbReference>
<feature type="binding site" evidence="8">
    <location>
        <begin position="387"/>
        <end position="391"/>
    </location>
    <ligand>
        <name>GTP</name>
        <dbReference type="ChEBI" id="CHEBI:37565"/>
    </ligand>
</feature>
<dbReference type="InterPro" id="IPR053905">
    <property type="entry name" value="EF-G-like_DII"/>
</dbReference>
<evidence type="ECO:0000256" key="3">
    <source>
        <dbReference type="ARBA" id="ARBA00022490"/>
    </source>
</evidence>
<dbReference type="Gene3D" id="3.40.50.10050">
    <property type="entry name" value="Translation initiation factor IF- 2, domain 3"/>
    <property type="match status" value="1"/>
</dbReference>
<dbReference type="Pfam" id="PF04760">
    <property type="entry name" value="IF2_N"/>
    <property type="match status" value="2"/>
</dbReference>
<keyword evidence="3 8" id="KW-0963">Cytoplasm</keyword>
<dbReference type="NCBIfam" id="TIGR00231">
    <property type="entry name" value="small_GTP"/>
    <property type="match status" value="1"/>
</dbReference>
<accession>A0ABR7RYM5</accession>
<dbReference type="PANTHER" id="PTHR43381">
    <property type="entry name" value="TRANSLATION INITIATION FACTOR IF-2-RELATED"/>
    <property type="match status" value="1"/>
</dbReference>
<evidence type="ECO:0000256" key="8">
    <source>
        <dbReference type="HAMAP-Rule" id="MF_00100"/>
    </source>
</evidence>
<dbReference type="InterPro" id="IPR036925">
    <property type="entry name" value="TIF_IF2_dom3_sf"/>
</dbReference>
<dbReference type="Pfam" id="PF00009">
    <property type="entry name" value="GTP_EFTU"/>
    <property type="match status" value="1"/>
</dbReference>
<dbReference type="SUPFAM" id="SSF52156">
    <property type="entry name" value="Initiation factor IF2/eIF5b, domain 3"/>
    <property type="match status" value="1"/>
</dbReference>
<feature type="compositionally biased region" description="Basic and acidic residues" evidence="11">
    <location>
        <begin position="167"/>
        <end position="190"/>
    </location>
</feature>
<feature type="binding site" evidence="8">
    <location>
        <begin position="341"/>
        <end position="348"/>
    </location>
    <ligand>
        <name>GTP</name>
        <dbReference type="ChEBI" id="CHEBI:37565"/>
    </ligand>
</feature>
<sequence>MTQVTVKELAQVVDTPVERLLQQMREAGLPHTSAEQVVTDNEKQALLAHLKSSHGEKLEEPRKITLQRKTTTTLKVAGSKTISVEVRKKKTYVKRSPDEIEAEKRRELEEQRAAEEAARLKAEEEARLRAEQDARKQQEAVAAPAEAVAQAPVAAVVADAVAVDPAAAERKKEEPRRPEKTTRTDDDERRDRKHAQHRPSLKEKEKAPAPRVAPRSTDEETDGFRRGGRGKAKLKKRNQHGFQSPTGPVVREVSIGETITVADLAAQMSVKGAEVVKFMFKLGTPVTINQVLDQETAQLIAEELGHKVKLVSENALEDQLAESLKFEGEAFSRAPVVTVMGHVDHGKTSLLDYIRRAKVAAGEAGGITQHIGAYHVETDRGMVTFLDTPGHAAFTAMRARGAKATDIVILVVAADDGVMPQTQEAVQHAKAAGVPIVVAINKMDKPDANPDNIKNGLAALDVIPEEWGGDAPFVGVSAKAGTGVDELLEAVLLQAEVLELKATPSAPGRGVVVESRLDKGRGPVATVLVQDGTLRQGDMVLCGVNYGRVRAMLDENGKAIKEAGPSIPVEILGLDGTPDAGDDLTVVADEKKAREVALFRQGKFREVKLARAHAGKLENIFENMGQEEKKTLNIVLKSDVRGSLEALQGSLSGLGNDEVQVRVVGGGVGGITESDANLALASNAVLFGFNVRADAGARKIVEAEGLDMRYYNVIYDIIEDVKKALTGMLGSDVRENILGVAEVRDVFRSPKFGAVAGCMVIEGVVYRNRPIRVLREDVVIFEGELESLRRFKDDMSEVRNGMECGIAVKSYNDVKVGDKIEVFEKVQVARTL</sequence>
<feature type="compositionally biased region" description="Basic and acidic residues" evidence="11">
    <location>
        <begin position="216"/>
        <end position="225"/>
    </location>
</feature>
<evidence type="ECO:0000256" key="4">
    <source>
        <dbReference type="ARBA" id="ARBA00022540"/>
    </source>
</evidence>
<keyword evidence="10" id="KW-0175">Coiled coil</keyword>
<dbReference type="PANTHER" id="PTHR43381:SF5">
    <property type="entry name" value="TR-TYPE G DOMAIN-CONTAINING PROTEIN"/>
    <property type="match status" value="1"/>
</dbReference>
<feature type="region of interest" description="G-domain" evidence="8">
    <location>
        <begin position="335"/>
        <end position="483"/>
    </location>
</feature>
<dbReference type="Pfam" id="PF11987">
    <property type="entry name" value="IF-2"/>
    <property type="match status" value="1"/>
</dbReference>
<evidence type="ECO:0000256" key="1">
    <source>
        <dbReference type="ARBA" id="ARBA00007733"/>
    </source>
</evidence>
<dbReference type="CDD" id="cd01887">
    <property type="entry name" value="IF2_eIF5B"/>
    <property type="match status" value="1"/>
</dbReference>
<evidence type="ECO:0000259" key="12">
    <source>
        <dbReference type="PROSITE" id="PS51722"/>
    </source>
</evidence>
<keyword evidence="6 8" id="KW-0648">Protein biosynthesis</keyword>
<protein>
    <recommendedName>
        <fullName evidence="2 8">Translation initiation factor IF-2</fullName>
    </recommendedName>
</protein>
<comment type="subcellular location">
    <subcellularLocation>
        <location evidence="8">Cytoplasm</location>
    </subcellularLocation>
</comment>
<keyword evidence="4 8" id="KW-0396">Initiation factor</keyword>
<feature type="region of interest" description="Disordered" evidence="11">
    <location>
        <begin position="165"/>
        <end position="248"/>
    </location>
</feature>
<evidence type="ECO:0000256" key="2">
    <source>
        <dbReference type="ARBA" id="ARBA00020675"/>
    </source>
</evidence>
<comment type="function">
    <text evidence="8 9">One of the essential components for the initiation of protein synthesis. Protects formylmethionyl-tRNA from spontaneous hydrolysis and promotes its binding to the 30S ribosomal subunits. Also involved in the hydrolysis of GTP during the formation of the 70S ribosomal complex.</text>
</comment>
<organism evidence="13 14">
    <name type="scientific">Aquipseudomonas alcaligenes</name>
    <name type="common">Pseudomonas alcaligenes</name>
    <dbReference type="NCBI Taxonomy" id="43263"/>
    <lineage>
        <taxon>Bacteria</taxon>
        <taxon>Pseudomonadati</taxon>
        <taxon>Pseudomonadota</taxon>
        <taxon>Gammaproteobacteria</taxon>
        <taxon>Pseudomonadales</taxon>
        <taxon>Pseudomonadaceae</taxon>
        <taxon>Aquipseudomonas</taxon>
    </lineage>
</organism>
<feature type="domain" description="Tr-type G" evidence="12">
    <location>
        <begin position="332"/>
        <end position="501"/>
    </location>
</feature>
<dbReference type="Proteomes" id="UP000744555">
    <property type="component" value="Unassembled WGS sequence"/>
</dbReference>
<evidence type="ECO:0000313" key="13">
    <source>
        <dbReference type="EMBL" id="MBC9249436.1"/>
    </source>
</evidence>
<dbReference type="Gene3D" id="3.40.50.300">
    <property type="entry name" value="P-loop containing nucleotide triphosphate hydrolases"/>
    <property type="match status" value="1"/>
</dbReference>
<name>A0ABR7RYM5_AQUAC</name>
<evidence type="ECO:0000256" key="5">
    <source>
        <dbReference type="ARBA" id="ARBA00022741"/>
    </source>
</evidence>
<dbReference type="InterPro" id="IPR044145">
    <property type="entry name" value="IF2_II"/>
</dbReference>
<dbReference type="InterPro" id="IPR009061">
    <property type="entry name" value="DNA-bd_dom_put_sf"/>
</dbReference>
<dbReference type="Pfam" id="PF22042">
    <property type="entry name" value="EF-G_D2"/>
    <property type="match status" value="1"/>
</dbReference>
<dbReference type="PROSITE" id="PS01176">
    <property type="entry name" value="IF2"/>
    <property type="match status" value="1"/>
</dbReference>
<evidence type="ECO:0000256" key="7">
    <source>
        <dbReference type="ARBA" id="ARBA00023134"/>
    </source>
</evidence>
<keyword evidence="14" id="KW-1185">Reference proteome</keyword>
<gene>
    <name evidence="8" type="primary">infB</name>
    <name evidence="13" type="ORF">A9179_04005</name>
</gene>
<comment type="caution">
    <text evidence="13">The sequence shown here is derived from an EMBL/GenBank/DDBJ whole genome shotgun (WGS) entry which is preliminary data.</text>
</comment>
<evidence type="ECO:0000256" key="11">
    <source>
        <dbReference type="SAM" id="MobiDB-lite"/>
    </source>
</evidence>
<proteinExistence type="inferred from homology"/>
<dbReference type="RefSeq" id="WP_187804574.1">
    <property type="nucleotide sequence ID" value="NZ_LZEU01000001.1"/>
</dbReference>
<feature type="compositionally biased region" description="Basic residues" evidence="11">
    <location>
        <begin position="226"/>
        <end position="239"/>
    </location>
</feature>
<evidence type="ECO:0000256" key="9">
    <source>
        <dbReference type="RuleBase" id="RU000644"/>
    </source>
</evidence>
<keyword evidence="7 8" id="KW-0342">GTP-binding</keyword>
<evidence type="ECO:0000313" key="14">
    <source>
        <dbReference type="Proteomes" id="UP000744555"/>
    </source>
</evidence>
<reference evidence="13 14" key="1">
    <citation type="submission" date="2016-06" db="EMBL/GenBank/DDBJ databases">
        <authorList>
            <person name="Ramos C."/>
            <person name="Pintado A."/>
            <person name="Crespo-Gomez J.I."/>
        </authorList>
    </citation>
    <scope>NUCLEOTIDE SEQUENCE [LARGE SCALE GENOMIC DNA]</scope>
    <source>
        <strain evidence="13 14">AVO110</strain>
    </source>
</reference>
<dbReference type="SUPFAM" id="SSF50447">
    <property type="entry name" value="Translation proteins"/>
    <property type="match status" value="2"/>
</dbReference>
<dbReference type="NCBIfam" id="TIGR00487">
    <property type="entry name" value="IF-2"/>
    <property type="match status" value="1"/>
</dbReference>
<dbReference type="Gene3D" id="3.30.56.50">
    <property type="entry name" value="Putative DNA-binding domain, N-terminal subdomain of bacterial translation initiation factor IF2"/>
    <property type="match status" value="1"/>
</dbReference>
<dbReference type="InterPro" id="IPR013575">
    <property type="entry name" value="IF2_assoc_dom_bac"/>
</dbReference>
<dbReference type="InterPro" id="IPR000795">
    <property type="entry name" value="T_Tr_GTP-bd_dom"/>
</dbReference>